<gene>
    <name evidence="1" type="ORF">WNY58_07600</name>
</gene>
<name>A0ABU9TSM8_9GAMM</name>
<protein>
    <submittedName>
        <fullName evidence="1">Uncharacterized protein</fullName>
    </submittedName>
</protein>
<dbReference type="EMBL" id="JBBMRA010000005">
    <property type="protein sequence ID" value="MEM5536254.1"/>
    <property type="molecule type" value="Genomic_DNA"/>
</dbReference>
<evidence type="ECO:0000313" key="1">
    <source>
        <dbReference type="EMBL" id="MEM5536254.1"/>
    </source>
</evidence>
<dbReference type="Proteomes" id="UP001449225">
    <property type="component" value="Unassembled WGS sequence"/>
</dbReference>
<reference evidence="1 2" key="1">
    <citation type="submission" date="2024-03" db="EMBL/GenBank/DDBJ databases">
        <title>Community enrichment and isolation of bacterial strains for fucoidan degradation.</title>
        <authorList>
            <person name="Sichert A."/>
        </authorList>
    </citation>
    <scope>NUCLEOTIDE SEQUENCE [LARGE SCALE GENOMIC DNA]</scope>
    <source>
        <strain evidence="1 2">AS76</strain>
    </source>
</reference>
<comment type="caution">
    <text evidence="1">The sequence shown here is derived from an EMBL/GenBank/DDBJ whole genome shotgun (WGS) entry which is preliminary data.</text>
</comment>
<evidence type="ECO:0000313" key="2">
    <source>
        <dbReference type="Proteomes" id="UP001449225"/>
    </source>
</evidence>
<dbReference type="RefSeq" id="WP_067985979.1">
    <property type="nucleotide sequence ID" value="NZ_CAXBCE010000039.1"/>
</dbReference>
<proteinExistence type="predicted"/>
<sequence>MNSPIWDALADWELNSDFDSPNTGRIQAAFDAQHPRYLIYKGHQGKRILYHFTRMVAAEPDKLRLHTKRIYLSIACYDSEALEGAFADFLLVLGKKGATLRKRLFEQAKSVMKPDVRKIIERAINEDNLEGLSKLSTKHSVLINGRFQPASLHG</sequence>
<accession>A0ABU9TSM8</accession>
<keyword evidence="2" id="KW-1185">Reference proteome</keyword>
<organism evidence="1 2">
    <name type="scientific">Neptuniibacter pectenicola</name>
    <dbReference type="NCBI Taxonomy" id="1806669"/>
    <lineage>
        <taxon>Bacteria</taxon>
        <taxon>Pseudomonadati</taxon>
        <taxon>Pseudomonadota</taxon>
        <taxon>Gammaproteobacteria</taxon>
        <taxon>Oceanospirillales</taxon>
        <taxon>Oceanospirillaceae</taxon>
        <taxon>Neptuniibacter</taxon>
    </lineage>
</organism>